<keyword evidence="2" id="KW-0539">Nucleus</keyword>
<dbReference type="InterPro" id="IPR039754">
    <property type="entry name" value="Esf1"/>
</dbReference>
<accession>D8M256</accession>
<dbReference type="RefSeq" id="XP_012896193.1">
    <property type="nucleotide sequence ID" value="XM_013040739.1"/>
</dbReference>
<dbReference type="Pfam" id="PF08159">
    <property type="entry name" value="NUC153"/>
    <property type="match status" value="1"/>
</dbReference>
<dbReference type="GO" id="GO:0006364">
    <property type="term" value="P:rRNA processing"/>
    <property type="evidence" value="ECO:0007669"/>
    <property type="project" value="InterPro"/>
</dbReference>
<name>D8M256_BLAHO</name>
<dbReference type="AlphaFoldDB" id="D8M256"/>
<evidence type="ECO:0000256" key="1">
    <source>
        <dbReference type="ARBA" id="ARBA00004604"/>
    </source>
</evidence>
<sequence length="83" mass="9868">MIDETGEKKREDFDMVEMKQSLKKKGKKRATKEDDFEIDLNDNRFEALVKNDDFGIDVTNPAFVKTKQMEKLVNEVTKRRRKE</sequence>
<protein>
    <recommendedName>
        <fullName evidence="3">NUC153 domain-containing protein</fullName>
    </recommendedName>
</protein>
<evidence type="ECO:0000313" key="4">
    <source>
        <dbReference type="EMBL" id="CBK22145.2"/>
    </source>
</evidence>
<dbReference type="Proteomes" id="UP000008312">
    <property type="component" value="Unassembled WGS sequence"/>
</dbReference>
<dbReference type="InParanoid" id="D8M256"/>
<dbReference type="OrthoDB" id="431825at2759"/>
<dbReference type="PANTHER" id="PTHR12202:SF0">
    <property type="entry name" value="ESF1 HOMOLOG"/>
    <property type="match status" value="1"/>
</dbReference>
<evidence type="ECO:0000256" key="2">
    <source>
        <dbReference type="ARBA" id="ARBA00023242"/>
    </source>
</evidence>
<evidence type="ECO:0000313" key="5">
    <source>
        <dbReference type="Proteomes" id="UP000008312"/>
    </source>
</evidence>
<comment type="subcellular location">
    <subcellularLocation>
        <location evidence="1">Nucleus</location>
        <location evidence="1">Nucleolus</location>
    </subcellularLocation>
</comment>
<dbReference type="EMBL" id="FN668647">
    <property type="protein sequence ID" value="CBK22145.2"/>
    <property type="molecule type" value="Genomic_DNA"/>
</dbReference>
<gene>
    <name evidence="4" type="ORF">GSBLH_T00006403001</name>
</gene>
<reference evidence="4" key="1">
    <citation type="submission" date="2010-02" db="EMBL/GenBank/DDBJ databases">
        <title>Sequencing and annotation of the Blastocystis hominis genome.</title>
        <authorList>
            <person name="Wincker P."/>
        </authorList>
    </citation>
    <scope>NUCLEOTIDE SEQUENCE</scope>
    <source>
        <strain evidence="4">Singapore isolate B</strain>
    </source>
</reference>
<organism evidence="4">
    <name type="scientific">Blastocystis hominis</name>
    <dbReference type="NCBI Taxonomy" id="12968"/>
    <lineage>
        <taxon>Eukaryota</taxon>
        <taxon>Sar</taxon>
        <taxon>Stramenopiles</taxon>
        <taxon>Bigyra</taxon>
        <taxon>Opalozoa</taxon>
        <taxon>Opalinata</taxon>
        <taxon>Blastocystidae</taxon>
        <taxon>Blastocystis</taxon>
    </lineage>
</organism>
<dbReference type="PANTHER" id="PTHR12202">
    <property type="entry name" value="ESF1 HOMOLOG"/>
    <property type="match status" value="1"/>
</dbReference>
<dbReference type="GeneID" id="24922528"/>
<evidence type="ECO:0000259" key="3">
    <source>
        <dbReference type="Pfam" id="PF08159"/>
    </source>
</evidence>
<dbReference type="InterPro" id="IPR012580">
    <property type="entry name" value="NUC153"/>
</dbReference>
<dbReference type="GO" id="GO:0005730">
    <property type="term" value="C:nucleolus"/>
    <property type="evidence" value="ECO:0007669"/>
    <property type="project" value="UniProtKB-SubCell"/>
</dbReference>
<dbReference type="GO" id="GO:0003723">
    <property type="term" value="F:RNA binding"/>
    <property type="evidence" value="ECO:0007669"/>
    <property type="project" value="TreeGrafter"/>
</dbReference>
<keyword evidence="5" id="KW-1185">Reference proteome</keyword>
<proteinExistence type="predicted"/>
<feature type="domain" description="NUC153" evidence="3">
    <location>
        <begin position="42"/>
        <end position="67"/>
    </location>
</feature>